<reference evidence="1" key="1">
    <citation type="submission" date="2020-04" db="EMBL/GenBank/DDBJ databases">
        <authorList>
            <person name="Broberg M."/>
        </authorList>
    </citation>
    <scope>NUCLEOTIDE SEQUENCE</scope>
</reference>
<evidence type="ECO:0000313" key="1">
    <source>
        <dbReference type="EMBL" id="CAG9945897.1"/>
    </source>
</evidence>
<comment type="caution">
    <text evidence="1">The sequence shown here is derived from an EMBL/GenBank/DDBJ whole genome shotgun (WGS) entry which is preliminary data.</text>
</comment>
<keyword evidence="2" id="KW-1185">Reference proteome</keyword>
<evidence type="ECO:0000313" key="2">
    <source>
        <dbReference type="Proteomes" id="UP000836387"/>
    </source>
</evidence>
<dbReference type="EMBL" id="CADEHS020000010">
    <property type="protein sequence ID" value="CAG9945897.1"/>
    <property type="molecule type" value="Genomic_DNA"/>
</dbReference>
<sequence length="541" mass="61809">MELLSSTSKEVCELWNGSEVVRCMGKYSLTEFIILVPKQGLGKGSHVVIDDNWRKYLKETEKTEHKITAMEKSRRMPSSKISPGVESGKTEKVESDRVHNPPLNHDDNSTKKQATDDEQNSDENKDIIVIRIINENVPNISLNCHKLSSTLELWIVAIIGTILQLGVVAYWAFATYYPTLQYPKDDKRVANYAYPCAAAGTLTLVVSMMLCSHVVESRTTETRYIPHRKAHDIYFCWLQQEKVVNDQSFNSHIVYCKKKNEYIITSKRDGKESRLETLTVFSTIIALSGFVVQFVGLRGLHWSASVTQLGIVLFMLACKALVRRGLTSPPKSSGSLKSGFELEWLTKFGKPELQLVETESQMEEHKVESPAHRMMMIRRDLGRLADWRERPSKAAIAVTKSIEIAMNRLFPKVVEGTAKPTYYWLIKNSKDQVIDFQIEYKNGKFTVDYMEMDAILSLWSFAESQQYAEDESKPSMEDSKTNSWLRSKGLLPRSALCLLGPYSAALHRDIWWWMPTKENPVLLVKKCETSDTEYDSDEKEI</sequence>
<protein>
    <submittedName>
        <fullName evidence="1">Uncharacterized protein</fullName>
    </submittedName>
</protein>
<reference evidence="1" key="2">
    <citation type="submission" date="2021-10" db="EMBL/GenBank/DDBJ databases">
        <authorList>
            <person name="Piombo E."/>
        </authorList>
    </citation>
    <scope>NUCLEOTIDE SEQUENCE</scope>
</reference>
<organism evidence="1 2">
    <name type="scientific">Clonostachys rosea f. rosea IK726</name>
    <dbReference type="NCBI Taxonomy" id="1349383"/>
    <lineage>
        <taxon>Eukaryota</taxon>
        <taxon>Fungi</taxon>
        <taxon>Dikarya</taxon>
        <taxon>Ascomycota</taxon>
        <taxon>Pezizomycotina</taxon>
        <taxon>Sordariomycetes</taxon>
        <taxon>Hypocreomycetidae</taxon>
        <taxon>Hypocreales</taxon>
        <taxon>Bionectriaceae</taxon>
        <taxon>Clonostachys</taxon>
    </lineage>
</organism>
<proteinExistence type="predicted"/>
<name>A0ACA9TYF1_BIOOC</name>
<accession>A0ACA9TYF1</accession>
<gene>
    <name evidence="1" type="ORF">CRV2_00004775</name>
</gene>
<dbReference type="Proteomes" id="UP000836387">
    <property type="component" value="Unassembled WGS sequence"/>
</dbReference>